<dbReference type="InterPro" id="IPR001509">
    <property type="entry name" value="Epimerase_deHydtase"/>
</dbReference>
<sequence>MRRVLVLGGTGWLGAAVVRAALADGAEVVCLARGTSGDVPDGARCATRSPASWRTRSLAAWTARDARA</sequence>
<evidence type="ECO:0000259" key="1">
    <source>
        <dbReference type="Pfam" id="PF01370"/>
    </source>
</evidence>
<organism evidence="2 3">
    <name type="scientific">Cellulomonas xiejunii</name>
    <dbReference type="NCBI Taxonomy" id="2968083"/>
    <lineage>
        <taxon>Bacteria</taxon>
        <taxon>Bacillati</taxon>
        <taxon>Actinomycetota</taxon>
        <taxon>Actinomycetes</taxon>
        <taxon>Micrococcales</taxon>
        <taxon>Cellulomonadaceae</taxon>
        <taxon>Cellulomonas</taxon>
    </lineage>
</organism>
<dbReference type="RefSeq" id="WP_227578852.1">
    <property type="nucleotide sequence ID" value="NZ_CP101987.1"/>
</dbReference>
<protein>
    <submittedName>
        <fullName evidence="2">NmrA family NAD(P)-binding protein</fullName>
    </submittedName>
</protein>
<gene>
    <name evidence="2" type="ORF">NP048_17470</name>
</gene>
<reference evidence="2 3" key="1">
    <citation type="submission" date="2022-07" db="EMBL/GenBank/DDBJ databases">
        <title>Novel species in genus cellulomonas.</title>
        <authorList>
            <person name="Ye L."/>
        </authorList>
    </citation>
    <scope>NUCLEOTIDE SEQUENCE [LARGE SCALE GENOMIC DNA]</scope>
    <source>
        <strain evidence="3">zg-B89</strain>
    </source>
</reference>
<name>A0ABY5KQU8_9CELL</name>
<proteinExistence type="predicted"/>
<dbReference type="Gene3D" id="3.40.50.720">
    <property type="entry name" value="NAD(P)-binding Rossmann-like Domain"/>
    <property type="match status" value="1"/>
</dbReference>
<evidence type="ECO:0000313" key="3">
    <source>
        <dbReference type="Proteomes" id="UP001316384"/>
    </source>
</evidence>
<feature type="domain" description="NAD-dependent epimerase/dehydratase" evidence="1">
    <location>
        <begin position="4"/>
        <end position="38"/>
    </location>
</feature>
<evidence type="ECO:0000313" key="2">
    <source>
        <dbReference type="EMBL" id="UUI71556.1"/>
    </source>
</evidence>
<dbReference type="EMBL" id="CP101987">
    <property type="protein sequence ID" value="UUI71556.1"/>
    <property type="molecule type" value="Genomic_DNA"/>
</dbReference>
<keyword evidence="3" id="KW-1185">Reference proteome</keyword>
<dbReference type="SUPFAM" id="SSF51735">
    <property type="entry name" value="NAD(P)-binding Rossmann-fold domains"/>
    <property type="match status" value="1"/>
</dbReference>
<dbReference type="Proteomes" id="UP001316384">
    <property type="component" value="Chromosome"/>
</dbReference>
<accession>A0ABY5KQU8</accession>
<dbReference type="Pfam" id="PF01370">
    <property type="entry name" value="Epimerase"/>
    <property type="match status" value="1"/>
</dbReference>
<dbReference type="InterPro" id="IPR036291">
    <property type="entry name" value="NAD(P)-bd_dom_sf"/>
</dbReference>